<keyword evidence="4 16" id="KW-0004">4Fe-4S</keyword>
<evidence type="ECO:0000256" key="11">
    <source>
        <dbReference type="ARBA" id="ARBA00023004"/>
    </source>
</evidence>
<dbReference type="SUPFAM" id="SSF51905">
    <property type="entry name" value="FAD/NAD(P)-binding domain"/>
    <property type="match status" value="2"/>
</dbReference>
<dbReference type="InterPro" id="IPR045854">
    <property type="entry name" value="NO2/SO3_Rdtase_4Fe4S_sf"/>
</dbReference>
<dbReference type="InterPro" id="IPR006066">
    <property type="entry name" value="NO2/SO3_Rdtase_FeS/sirohaem_BS"/>
</dbReference>
<dbReference type="PROSITE" id="PS00365">
    <property type="entry name" value="NIR_SIR"/>
    <property type="match status" value="1"/>
</dbReference>
<dbReference type="PRINTS" id="PR00397">
    <property type="entry name" value="SIROHAEM"/>
</dbReference>
<gene>
    <name evidence="22" type="ORF">BOO71_0004717</name>
</gene>
<reference evidence="22 23" key="1">
    <citation type="submission" date="2017-01" db="EMBL/GenBank/DDBJ databases">
        <title>Genome Analysis of Deinococcus marmoris KOPRI26562.</title>
        <authorList>
            <person name="Kim J.H."/>
            <person name="Oh H.-M."/>
        </authorList>
    </citation>
    <scope>NUCLEOTIDE SEQUENCE [LARGE SCALE GENOMIC DNA]</scope>
    <source>
        <strain evidence="22 23">KOPRI26562</strain>
    </source>
</reference>
<comment type="caution">
    <text evidence="22">The sequence shown here is derived from an EMBL/GenBank/DDBJ whole genome shotgun (WGS) entry which is preliminary data.</text>
</comment>
<proteinExistence type="inferred from homology"/>
<evidence type="ECO:0000259" key="18">
    <source>
        <dbReference type="Pfam" id="PF03460"/>
    </source>
</evidence>
<dbReference type="PIRSF" id="PIRSF037149">
    <property type="entry name" value="NirB"/>
    <property type="match status" value="1"/>
</dbReference>
<feature type="domain" description="FAD/NAD(P)-binding" evidence="20">
    <location>
        <begin position="19"/>
        <end position="305"/>
    </location>
</feature>
<evidence type="ECO:0000256" key="13">
    <source>
        <dbReference type="ARBA" id="ARBA00023063"/>
    </source>
</evidence>
<dbReference type="Pfam" id="PF18267">
    <property type="entry name" value="Rubredoxin_C"/>
    <property type="match status" value="1"/>
</dbReference>
<dbReference type="FunFam" id="3.50.50.60:FF:000033">
    <property type="entry name" value="Nitrite reductase [NAD(P)H], large subunit"/>
    <property type="match status" value="1"/>
</dbReference>
<feature type="binding site" evidence="16">
    <location>
        <position position="702"/>
    </location>
    <ligand>
        <name>[4Fe-4S] cluster</name>
        <dbReference type="ChEBI" id="CHEBI:49883"/>
    </ligand>
</feature>
<evidence type="ECO:0000256" key="16">
    <source>
        <dbReference type="PIRSR" id="PIRSR037149-1"/>
    </source>
</evidence>
<feature type="domain" description="Nitrite/Sulfite reductase ferredoxin-like" evidence="18">
    <location>
        <begin position="577"/>
        <end position="639"/>
    </location>
</feature>
<dbReference type="Pfam" id="PF04324">
    <property type="entry name" value="Fer2_BFD"/>
    <property type="match status" value="1"/>
</dbReference>
<keyword evidence="6 15" id="KW-0285">Flavoprotein</keyword>
<keyword evidence="23" id="KW-1185">Reference proteome</keyword>
<name>A0A1U7P0U6_9DEIO</name>
<dbReference type="InterPro" id="IPR036188">
    <property type="entry name" value="FAD/NAD-bd_sf"/>
</dbReference>
<dbReference type="PRINTS" id="PR00411">
    <property type="entry name" value="PNDRDTASEI"/>
</dbReference>
<dbReference type="GO" id="GO:0051537">
    <property type="term" value="F:2 iron, 2 sulfur cluster binding"/>
    <property type="evidence" value="ECO:0007669"/>
    <property type="project" value="UniProtKB-KW"/>
</dbReference>
<dbReference type="OrthoDB" id="9792592at2"/>
<dbReference type="InterPro" id="IPR017121">
    <property type="entry name" value="Nitrite_Rdtase_lsu"/>
</dbReference>
<feature type="domain" description="BFD-like [2Fe-2S]-binding" evidence="19">
    <location>
        <begin position="440"/>
        <end position="488"/>
    </location>
</feature>
<dbReference type="SUPFAM" id="SSF55124">
    <property type="entry name" value="Nitrite/Sulfite reductase N-terminal domain-like"/>
    <property type="match status" value="1"/>
</dbReference>
<evidence type="ECO:0000256" key="2">
    <source>
        <dbReference type="ARBA" id="ARBA00005096"/>
    </source>
</evidence>
<keyword evidence="8 16" id="KW-0479">Metal-binding</keyword>
<evidence type="ECO:0000256" key="5">
    <source>
        <dbReference type="ARBA" id="ARBA00022617"/>
    </source>
</evidence>
<evidence type="ECO:0000256" key="10">
    <source>
        <dbReference type="ARBA" id="ARBA00023002"/>
    </source>
</evidence>
<evidence type="ECO:0000256" key="15">
    <source>
        <dbReference type="PIRNR" id="PIRNR037149"/>
    </source>
</evidence>
<dbReference type="Gene3D" id="1.10.10.1100">
    <property type="entry name" value="BFD-like [2Fe-2S]-binding domain"/>
    <property type="match status" value="1"/>
</dbReference>
<dbReference type="InterPro" id="IPR036136">
    <property type="entry name" value="Nit/Sulf_reduc_fer-like_dom_sf"/>
</dbReference>
<dbReference type="STRING" id="249408.BOO71_0004717"/>
<dbReference type="GO" id="GO:0051539">
    <property type="term" value="F:4 iron, 4 sulfur cluster binding"/>
    <property type="evidence" value="ECO:0007669"/>
    <property type="project" value="UniProtKB-KW"/>
</dbReference>
<evidence type="ECO:0000313" key="22">
    <source>
        <dbReference type="EMBL" id="OLV18780.1"/>
    </source>
</evidence>
<dbReference type="Pfam" id="PF01077">
    <property type="entry name" value="NIR_SIR"/>
    <property type="match status" value="1"/>
</dbReference>
<dbReference type="FunFam" id="3.30.413.10:FF:000007">
    <property type="entry name" value="Nitrite reductase [NAD(P)H] large subunit"/>
    <property type="match status" value="1"/>
</dbReference>
<dbReference type="AlphaFoldDB" id="A0A1U7P0U6"/>
<evidence type="ECO:0000259" key="17">
    <source>
        <dbReference type="Pfam" id="PF01077"/>
    </source>
</evidence>
<evidence type="ECO:0000256" key="3">
    <source>
        <dbReference type="ARBA" id="ARBA00010429"/>
    </source>
</evidence>
<dbReference type="Pfam" id="PF07992">
    <property type="entry name" value="Pyr_redox_2"/>
    <property type="match status" value="1"/>
</dbReference>
<dbReference type="InterPro" id="IPR006067">
    <property type="entry name" value="NO2/SO3_Rdtase_4Fe4S_dom"/>
</dbReference>
<dbReference type="Gene3D" id="3.90.480.10">
    <property type="entry name" value="Sulfite Reductase Hemoprotein,Domain 2"/>
    <property type="match status" value="1"/>
</dbReference>
<comment type="cofactor">
    <cofactor evidence="1 15">
        <name>FAD</name>
        <dbReference type="ChEBI" id="CHEBI:57692"/>
    </cofactor>
</comment>
<keyword evidence="9 15" id="KW-0274">FAD</keyword>
<dbReference type="PANTHER" id="PTHR43809">
    <property type="entry name" value="NITRITE REDUCTASE (NADH) LARGE SUBUNIT"/>
    <property type="match status" value="1"/>
</dbReference>
<keyword evidence="7" id="KW-0001">2Fe-2S</keyword>
<evidence type="ECO:0000256" key="14">
    <source>
        <dbReference type="ARBA" id="ARBA00034078"/>
    </source>
</evidence>
<evidence type="ECO:0000256" key="12">
    <source>
        <dbReference type="ARBA" id="ARBA00023014"/>
    </source>
</evidence>
<dbReference type="InterPro" id="IPR023753">
    <property type="entry name" value="FAD/NAD-binding_dom"/>
</dbReference>
<dbReference type="NCBIfam" id="TIGR02374">
    <property type="entry name" value="nitri_red_nirB"/>
    <property type="match status" value="1"/>
</dbReference>
<dbReference type="InterPro" id="IPR052034">
    <property type="entry name" value="NasD-like"/>
</dbReference>
<keyword evidence="11 16" id="KW-0408">Iron</keyword>
<dbReference type="Gene3D" id="3.50.50.60">
    <property type="entry name" value="FAD/NAD(P)-binding domain"/>
    <property type="match status" value="2"/>
</dbReference>
<dbReference type="GO" id="GO:0050660">
    <property type="term" value="F:flavin adenine dinucleotide binding"/>
    <property type="evidence" value="ECO:0007669"/>
    <property type="project" value="UniProtKB-UniRule"/>
</dbReference>
<comment type="pathway">
    <text evidence="2">Nitrogen metabolism; nitrate reduction (assimilation).</text>
</comment>
<evidence type="ECO:0000259" key="19">
    <source>
        <dbReference type="Pfam" id="PF04324"/>
    </source>
</evidence>
<evidence type="ECO:0000256" key="4">
    <source>
        <dbReference type="ARBA" id="ARBA00022485"/>
    </source>
</evidence>
<evidence type="ECO:0000313" key="23">
    <source>
        <dbReference type="Proteomes" id="UP000186607"/>
    </source>
</evidence>
<comment type="cofactor">
    <cofactor evidence="16">
        <name>siroheme</name>
        <dbReference type="ChEBI" id="CHEBI:60052"/>
    </cofactor>
    <text evidence="16">Binds 1 siroheme per subunit.</text>
</comment>
<keyword evidence="10" id="KW-0560">Oxidoreductase</keyword>
<feature type="binding site" evidence="16">
    <location>
        <position position="698"/>
    </location>
    <ligand>
        <name>[4Fe-4S] cluster</name>
        <dbReference type="ChEBI" id="CHEBI:49883"/>
    </ligand>
</feature>
<dbReference type="eggNOG" id="COG1251">
    <property type="taxonomic scope" value="Bacteria"/>
</dbReference>
<keyword evidence="13 15" id="KW-0534">Nitrate assimilation</keyword>
<dbReference type="NCBIfam" id="NF011565">
    <property type="entry name" value="PRK14989.1"/>
    <property type="match status" value="1"/>
</dbReference>
<dbReference type="GO" id="GO:0046872">
    <property type="term" value="F:metal ion binding"/>
    <property type="evidence" value="ECO:0007669"/>
    <property type="project" value="UniProtKB-KW"/>
</dbReference>
<organism evidence="22 23">
    <name type="scientific">Deinococcus marmoris</name>
    <dbReference type="NCBI Taxonomy" id="249408"/>
    <lineage>
        <taxon>Bacteria</taxon>
        <taxon>Thermotogati</taxon>
        <taxon>Deinococcota</taxon>
        <taxon>Deinococci</taxon>
        <taxon>Deinococcales</taxon>
        <taxon>Deinococcaceae</taxon>
        <taxon>Deinococcus</taxon>
    </lineage>
</organism>
<dbReference type="InterPro" id="IPR041575">
    <property type="entry name" value="Rubredoxin_C"/>
</dbReference>
<dbReference type="InterPro" id="IPR041854">
    <property type="entry name" value="BFD-like_2Fe2S-bd_dom_sf"/>
</dbReference>
<dbReference type="InterPro" id="IPR005117">
    <property type="entry name" value="NiRdtase/SiRdtase_haem-b_fer"/>
</dbReference>
<keyword evidence="12 16" id="KW-0411">Iron-sulfur</keyword>
<dbReference type="Gene3D" id="3.30.413.10">
    <property type="entry name" value="Sulfite Reductase Hemoprotein, domain 1"/>
    <property type="match status" value="1"/>
</dbReference>
<keyword evidence="5 16" id="KW-0349">Heme</keyword>
<evidence type="ECO:0000256" key="7">
    <source>
        <dbReference type="ARBA" id="ARBA00022714"/>
    </source>
</evidence>
<dbReference type="GO" id="GO:0050661">
    <property type="term" value="F:NADP binding"/>
    <property type="evidence" value="ECO:0007669"/>
    <property type="project" value="UniProtKB-UniRule"/>
</dbReference>
<dbReference type="GO" id="GO:0020037">
    <property type="term" value="F:heme binding"/>
    <property type="evidence" value="ECO:0007669"/>
    <property type="project" value="InterPro"/>
</dbReference>
<dbReference type="PANTHER" id="PTHR43809:SF1">
    <property type="entry name" value="NITRITE REDUCTASE (NADH) LARGE SUBUNIT"/>
    <property type="match status" value="1"/>
</dbReference>
<evidence type="ECO:0000256" key="6">
    <source>
        <dbReference type="ARBA" id="ARBA00022630"/>
    </source>
</evidence>
<dbReference type="InterPro" id="IPR007419">
    <property type="entry name" value="BFD-like_2Fe2S-bd_dom"/>
</dbReference>
<comment type="similarity">
    <text evidence="3">Belongs to the nitrite and sulfite reductase 4Fe-4S domain family.</text>
</comment>
<sequence length="868" mass="91748">MPQPQNQPVISSAPAHPPRIVVIGNGMVGHRLVEQMQSQANGAGLQITVICEESRLAYDRVHLSSHFDDPAPDLALATAEGYGESGVQVVYGKAEVVDTAQKTVQVNDQTITYDALVFATGSFPFVPPIPGKDAPGCFVYRTLDDLEQIRDAARGVKSGVVIGGGLLGLEAAGALQKLGLTTHVVEFAPQLMPAQLDPEGGQTLRRTIEDMGIGVHVGKSTSEVTLSDSGRVSGLAFADGSTLEADLVVFSAGIRPRDELARACGLALGERGGIVIDDTCRTSAPDVYAVGECALHDGRIYGLVAPGYGMAKVAAANILHGLGLHGLNLCDGPATFTGADLSTKLKLLGVEVGSFGDARGITEGCRTVSLSDNVRGTYSKLVLSADGLRVLGGLLVGDTARYNDLLDLALSGTPLTVPPETLIVPPLPGGAALPAPTNALICSCENVRADAVCAAIGDGARDIKALKSCTGAGTGCGGCVPSLHGLLQSELRRLGETVSNHLCEHFAYSRQELFDLIRVRGYRAWDEVLSAHGTGLGCEVCKPAVGSILSSLHGEYVLKPQHAPLQDTNDAFLANIQKNGTYSVMPRVPGGEITADGLIAIGEVARRYSLYCKITGGQRIDLLGAQRDDLPAIWAELIAAGFESGHAYGKSLRTIKSCVGSAWCRYGVQDSTTLAIRLELRYRGLRSPHKLKSGVSGCTRECAEARSKDFGIIATEAGWNLYVGGNGGVTPKHALLLAEGLDEPTLTRTVDRYLMFYIRTADRLQRTSAWLEGLEGGLEYLRGVIMDDSLGLCADLDAAMDQHALSYEDEWAAALADPATPARFRTFVNADTRDTGLQWVEERGQLRPAFAHEMTQGLTPLPMAGGDD</sequence>
<dbReference type="CDD" id="cd19944">
    <property type="entry name" value="NirB_Fer2_BFD-like_2"/>
    <property type="match status" value="1"/>
</dbReference>
<feature type="domain" description="Nitrite/sulphite reductase 4Fe-4S" evidence="17">
    <location>
        <begin position="649"/>
        <end position="774"/>
    </location>
</feature>
<feature type="domain" description="NADH-rubredoxin oxidoreductase C-terminal" evidence="21">
    <location>
        <begin position="342"/>
        <end position="408"/>
    </location>
</feature>
<evidence type="ECO:0000256" key="8">
    <source>
        <dbReference type="ARBA" id="ARBA00022723"/>
    </source>
</evidence>
<dbReference type="SUPFAM" id="SSF56014">
    <property type="entry name" value="Nitrite and sulphite reductase 4Fe-4S domain-like"/>
    <property type="match status" value="1"/>
</dbReference>
<dbReference type="GO" id="GO:0098809">
    <property type="term" value="F:nitrite reductase activity"/>
    <property type="evidence" value="ECO:0007669"/>
    <property type="project" value="InterPro"/>
</dbReference>
<evidence type="ECO:0000256" key="1">
    <source>
        <dbReference type="ARBA" id="ARBA00001974"/>
    </source>
</evidence>
<dbReference type="Proteomes" id="UP000186607">
    <property type="component" value="Unassembled WGS sequence"/>
</dbReference>
<accession>A0A1U7P0U6</accession>
<dbReference type="UniPathway" id="UPA00653"/>
<dbReference type="Pfam" id="PF03460">
    <property type="entry name" value="NIR_SIR_ferr"/>
    <property type="match status" value="1"/>
</dbReference>
<comment type="cofactor">
    <cofactor evidence="14">
        <name>[2Fe-2S] cluster</name>
        <dbReference type="ChEBI" id="CHEBI:190135"/>
    </cofactor>
</comment>
<dbReference type="PRINTS" id="PR00368">
    <property type="entry name" value="FADPNR"/>
</dbReference>
<dbReference type="EMBL" id="MSTI01000057">
    <property type="protein sequence ID" value="OLV18780.1"/>
    <property type="molecule type" value="Genomic_DNA"/>
</dbReference>
<feature type="binding site" description="axial binding residue" evidence="16">
    <location>
        <position position="702"/>
    </location>
    <ligand>
        <name>siroheme</name>
        <dbReference type="ChEBI" id="CHEBI:60052"/>
    </ligand>
    <ligandPart>
        <name>Fe</name>
        <dbReference type="ChEBI" id="CHEBI:18248"/>
    </ligandPart>
</feature>
<evidence type="ECO:0000259" key="21">
    <source>
        <dbReference type="Pfam" id="PF18267"/>
    </source>
</evidence>
<evidence type="ECO:0000256" key="9">
    <source>
        <dbReference type="ARBA" id="ARBA00022827"/>
    </source>
</evidence>
<dbReference type="RefSeq" id="WP_075831445.1">
    <property type="nucleotide sequence ID" value="NZ_MSTI01000057.1"/>
</dbReference>
<dbReference type="InterPro" id="IPR012744">
    <property type="entry name" value="Nitri_red_NirB"/>
</dbReference>
<protein>
    <submittedName>
        <fullName evidence="22">Nitrite reductase [NAD(P)H] large subunit</fullName>
    </submittedName>
</protein>
<feature type="binding site" evidence="16">
    <location>
        <position position="664"/>
    </location>
    <ligand>
        <name>[4Fe-4S] cluster</name>
        <dbReference type="ChEBI" id="CHEBI:49883"/>
    </ligand>
</feature>
<dbReference type="GO" id="GO:0042128">
    <property type="term" value="P:nitrate assimilation"/>
    <property type="evidence" value="ECO:0007669"/>
    <property type="project" value="UniProtKB-UniRule"/>
</dbReference>
<feature type="binding site" evidence="16">
    <location>
        <position position="658"/>
    </location>
    <ligand>
        <name>[4Fe-4S] cluster</name>
        <dbReference type="ChEBI" id="CHEBI:49883"/>
    </ligand>
</feature>
<comment type="cofactor">
    <cofactor evidence="16">
        <name>[4Fe-4S] cluster</name>
        <dbReference type="ChEBI" id="CHEBI:49883"/>
    </cofactor>
    <text evidence="16">Binds 1 [4Fe-4S] cluster per subunit.</text>
</comment>
<evidence type="ECO:0000259" key="20">
    <source>
        <dbReference type="Pfam" id="PF07992"/>
    </source>
</evidence>